<reference evidence="3" key="1">
    <citation type="submission" date="2017-02" db="UniProtKB">
        <authorList>
            <consortium name="WormBaseParasite"/>
        </authorList>
    </citation>
    <scope>IDENTIFICATION</scope>
</reference>
<sequence length="249" mass="28845">MQHFNFSLSYRNTSVFGEADTLSSGDDEIIIAESSLPWILLLSDNIISEETGKDAILSNVLLWIFKEWKNFSLTKDNAGLRWYSQNRKYLRSFNGLVLYKNRICIPDSLQSKVISILHNDHSSFSAMITRFRKDINCPVCQANRKKPSRTHSSWVSTYPREFVHCDIMYNGRQTMLVFVDSFSNFVSIYPLSSIHKTKIVELFRKFMLTYGQVKHFVCDSGTQFQNLPEEFNCIVCPPEDHQGNGKVER</sequence>
<dbReference type="PANTHER" id="PTHR37984:SF5">
    <property type="entry name" value="PROTEIN NYNRIN-LIKE"/>
    <property type="match status" value="1"/>
</dbReference>
<feature type="domain" description="Integrase catalytic" evidence="1">
    <location>
        <begin position="155"/>
        <end position="249"/>
    </location>
</feature>
<dbReference type="PROSITE" id="PS50994">
    <property type="entry name" value="INTEGRASE"/>
    <property type="match status" value="1"/>
</dbReference>
<dbReference type="STRING" id="174720.A0A0N5B2P1"/>
<dbReference type="Gene3D" id="3.30.420.10">
    <property type="entry name" value="Ribonuclease H-like superfamily/Ribonuclease H"/>
    <property type="match status" value="1"/>
</dbReference>
<dbReference type="SUPFAM" id="SSF53098">
    <property type="entry name" value="Ribonuclease H-like"/>
    <property type="match status" value="1"/>
</dbReference>
<dbReference type="InterPro" id="IPR012337">
    <property type="entry name" value="RNaseH-like_sf"/>
</dbReference>
<keyword evidence="2" id="KW-1185">Reference proteome</keyword>
<protein>
    <submittedName>
        <fullName evidence="3">Integrase catalytic domain-containing protein</fullName>
    </submittedName>
</protein>
<dbReference type="AlphaFoldDB" id="A0A0N5B2P1"/>
<evidence type="ECO:0000313" key="3">
    <source>
        <dbReference type="WBParaSite" id="SPAL_0000034525.1"/>
    </source>
</evidence>
<dbReference type="InterPro" id="IPR050951">
    <property type="entry name" value="Retrovirus_Pol_polyprotein"/>
</dbReference>
<accession>A0A0N5B2P1</accession>
<dbReference type="Proteomes" id="UP000046392">
    <property type="component" value="Unplaced"/>
</dbReference>
<evidence type="ECO:0000313" key="2">
    <source>
        <dbReference type="Proteomes" id="UP000046392"/>
    </source>
</evidence>
<evidence type="ECO:0000259" key="1">
    <source>
        <dbReference type="PROSITE" id="PS50994"/>
    </source>
</evidence>
<name>A0A0N5B2P1_STREA</name>
<organism evidence="2 3">
    <name type="scientific">Strongyloides papillosus</name>
    <name type="common">Intestinal threadworm</name>
    <dbReference type="NCBI Taxonomy" id="174720"/>
    <lineage>
        <taxon>Eukaryota</taxon>
        <taxon>Metazoa</taxon>
        <taxon>Ecdysozoa</taxon>
        <taxon>Nematoda</taxon>
        <taxon>Chromadorea</taxon>
        <taxon>Rhabditida</taxon>
        <taxon>Tylenchina</taxon>
        <taxon>Panagrolaimomorpha</taxon>
        <taxon>Strongyloidoidea</taxon>
        <taxon>Strongyloididae</taxon>
        <taxon>Strongyloides</taxon>
    </lineage>
</organism>
<proteinExistence type="predicted"/>
<dbReference type="WBParaSite" id="SPAL_0000034525.1">
    <property type="protein sequence ID" value="SPAL_0000034525.1"/>
    <property type="gene ID" value="SPAL_0000034525"/>
</dbReference>
<dbReference type="GO" id="GO:0003676">
    <property type="term" value="F:nucleic acid binding"/>
    <property type="evidence" value="ECO:0007669"/>
    <property type="project" value="InterPro"/>
</dbReference>
<dbReference type="InterPro" id="IPR036397">
    <property type="entry name" value="RNaseH_sf"/>
</dbReference>
<dbReference type="GO" id="GO:0015074">
    <property type="term" value="P:DNA integration"/>
    <property type="evidence" value="ECO:0007669"/>
    <property type="project" value="InterPro"/>
</dbReference>
<dbReference type="InterPro" id="IPR001584">
    <property type="entry name" value="Integrase_cat-core"/>
</dbReference>
<dbReference type="PANTHER" id="PTHR37984">
    <property type="entry name" value="PROTEIN CBG26694"/>
    <property type="match status" value="1"/>
</dbReference>